<reference evidence="1" key="1">
    <citation type="submission" date="2020-11" db="EMBL/GenBank/DDBJ databases">
        <authorList>
            <person name="Tran Van P."/>
        </authorList>
    </citation>
    <scope>NUCLEOTIDE SEQUENCE</scope>
</reference>
<dbReference type="AlphaFoldDB" id="A0A7R9GIW7"/>
<gene>
    <name evidence="1" type="ORF">NMOB1V02_LOCUS10364</name>
</gene>
<evidence type="ECO:0000313" key="2">
    <source>
        <dbReference type="Proteomes" id="UP000678499"/>
    </source>
</evidence>
<organism evidence="1">
    <name type="scientific">Notodromas monacha</name>
    <dbReference type="NCBI Taxonomy" id="399045"/>
    <lineage>
        <taxon>Eukaryota</taxon>
        <taxon>Metazoa</taxon>
        <taxon>Ecdysozoa</taxon>
        <taxon>Arthropoda</taxon>
        <taxon>Crustacea</taxon>
        <taxon>Oligostraca</taxon>
        <taxon>Ostracoda</taxon>
        <taxon>Podocopa</taxon>
        <taxon>Podocopida</taxon>
        <taxon>Cypridocopina</taxon>
        <taxon>Cypridoidea</taxon>
        <taxon>Cyprididae</taxon>
        <taxon>Notodromas</taxon>
    </lineage>
</organism>
<accession>A0A7R9GIW7</accession>
<keyword evidence="2" id="KW-1185">Reference proteome</keyword>
<name>A0A7R9GIW7_9CRUS</name>
<protein>
    <submittedName>
        <fullName evidence="1">Uncharacterized protein</fullName>
    </submittedName>
</protein>
<dbReference type="EMBL" id="CAJPEX010004250">
    <property type="protein sequence ID" value="CAG0922895.1"/>
    <property type="molecule type" value="Genomic_DNA"/>
</dbReference>
<sequence>MAILVKSDQQNFEILELITKEIDTAAGVEKKFRTISVPQEMSWAFKKTSSNNGKHIKRCLQPNKRGAFLYILPPSLRGIVTDTNQRAVIAFPRLLHRAFINIRISDYTLKRNAVHENAIRQEVNHKEELHSQNAEFQEASNLRCFTAGVSRLFQTQGFTLTDR</sequence>
<proteinExistence type="predicted"/>
<dbReference type="Proteomes" id="UP000678499">
    <property type="component" value="Unassembled WGS sequence"/>
</dbReference>
<dbReference type="EMBL" id="OA886287">
    <property type="protein sequence ID" value="CAD7282743.1"/>
    <property type="molecule type" value="Genomic_DNA"/>
</dbReference>
<evidence type="ECO:0000313" key="1">
    <source>
        <dbReference type="EMBL" id="CAD7282743.1"/>
    </source>
</evidence>